<dbReference type="Proteomes" id="UP001153636">
    <property type="component" value="Chromosome 15"/>
</dbReference>
<dbReference type="GO" id="GO:0016251">
    <property type="term" value="F:RNA polymerase II general transcription initiation factor activity"/>
    <property type="evidence" value="ECO:0007669"/>
    <property type="project" value="TreeGrafter"/>
</dbReference>
<dbReference type="PANTHER" id="PTHR13011:SF0">
    <property type="entry name" value="GENERAL TRANSCRIPTION FACTOR IIF SUBUNIT 1"/>
    <property type="match status" value="1"/>
</dbReference>
<keyword evidence="5 8" id="KW-0804">Transcription</keyword>
<evidence type="ECO:0000256" key="9">
    <source>
        <dbReference type="SAM" id="MobiDB-lite"/>
    </source>
</evidence>
<evidence type="ECO:0000256" key="8">
    <source>
        <dbReference type="RuleBase" id="RU366044"/>
    </source>
</evidence>
<dbReference type="SUPFAM" id="SSF50916">
    <property type="entry name" value="Rap30/74 interaction domains"/>
    <property type="match status" value="1"/>
</dbReference>
<feature type="compositionally biased region" description="Basic and acidic residues" evidence="9">
    <location>
        <begin position="357"/>
        <end position="374"/>
    </location>
</feature>
<feature type="region of interest" description="Disordered" evidence="9">
    <location>
        <begin position="194"/>
        <end position="440"/>
    </location>
</feature>
<evidence type="ECO:0000256" key="5">
    <source>
        <dbReference type="ARBA" id="ARBA00023163"/>
    </source>
</evidence>
<evidence type="ECO:0000256" key="3">
    <source>
        <dbReference type="ARBA" id="ARBA00023015"/>
    </source>
</evidence>
<gene>
    <name evidence="10" type="ORF">PSYICH_LOCUS4714</name>
</gene>
<dbReference type="OrthoDB" id="76676at2759"/>
<evidence type="ECO:0000313" key="10">
    <source>
        <dbReference type="EMBL" id="CAH1103931.1"/>
    </source>
</evidence>
<feature type="compositionally biased region" description="Acidic residues" evidence="9">
    <location>
        <begin position="264"/>
        <end position="274"/>
    </location>
</feature>
<feature type="compositionally biased region" description="Basic and acidic residues" evidence="9">
    <location>
        <begin position="203"/>
        <end position="220"/>
    </location>
</feature>
<dbReference type="Pfam" id="PF05793">
    <property type="entry name" value="TFIIF_alpha"/>
    <property type="match status" value="1"/>
</dbReference>
<name>A0A9P0CTF6_9CUCU</name>
<evidence type="ECO:0000256" key="4">
    <source>
        <dbReference type="ARBA" id="ARBA00023125"/>
    </source>
</evidence>
<dbReference type="InterPro" id="IPR011039">
    <property type="entry name" value="TFIIF_interaction"/>
</dbReference>
<comment type="subcellular location">
    <subcellularLocation>
        <location evidence="1 8">Nucleus</location>
    </subcellularLocation>
</comment>
<keyword evidence="11" id="KW-1185">Reference proteome</keyword>
<organism evidence="10 11">
    <name type="scientific">Psylliodes chrysocephalus</name>
    <dbReference type="NCBI Taxonomy" id="3402493"/>
    <lineage>
        <taxon>Eukaryota</taxon>
        <taxon>Metazoa</taxon>
        <taxon>Ecdysozoa</taxon>
        <taxon>Arthropoda</taxon>
        <taxon>Hexapoda</taxon>
        <taxon>Insecta</taxon>
        <taxon>Pterygota</taxon>
        <taxon>Neoptera</taxon>
        <taxon>Endopterygota</taxon>
        <taxon>Coleoptera</taxon>
        <taxon>Polyphaga</taxon>
        <taxon>Cucujiformia</taxon>
        <taxon>Chrysomeloidea</taxon>
        <taxon>Chrysomelidae</taxon>
        <taxon>Galerucinae</taxon>
        <taxon>Alticini</taxon>
        <taxon>Psylliodes</taxon>
    </lineage>
</organism>
<dbReference type="SUPFAM" id="SSF46785">
    <property type="entry name" value="Winged helix' DNA-binding domain"/>
    <property type="match status" value="1"/>
</dbReference>
<evidence type="ECO:0000256" key="2">
    <source>
        <dbReference type="ARBA" id="ARBA00005249"/>
    </source>
</evidence>
<dbReference type="InterPro" id="IPR008851">
    <property type="entry name" value="TFIIF-alpha"/>
</dbReference>
<reference evidence="10" key="1">
    <citation type="submission" date="2022-01" db="EMBL/GenBank/DDBJ databases">
        <authorList>
            <person name="King R."/>
        </authorList>
    </citation>
    <scope>NUCLEOTIDE SEQUENCE</scope>
</reference>
<dbReference type="GO" id="GO:0005674">
    <property type="term" value="C:transcription factor TFIIF complex"/>
    <property type="evidence" value="ECO:0007669"/>
    <property type="project" value="TreeGrafter"/>
</dbReference>
<dbReference type="EMBL" id="OV651827">
    <property type="protein sequence ID" value="CAH1103931.1"/>
    <property type="molecule type" value="Genomic_DNA"/>
</dbReference>
<feature type="compositionally biased region" description="Basic and acidic residues" evidence="9">
    <location>
        <begin position="381"/>
        <end position="398"/>
    </location>
</feature>
<dbReference type="GO" id="GO:0001096">
    <property type="term" value="F:TFIIF-class transcription factor complex binding"/>
    <property type="evidence" value="ECO:0007669"/>
    <property type="project" value="TreeGrafter"/>
</dbReference>
<feature type="compositionally biased region" description="Basic residues" evidence="9">
    <location>
        <begin position="346"/>
        <end position="356"/>
    </location>
</feature>
<evidence type="ECO:0000313" key="11">
    <source>
        <dbReference type="Proteomes" id="UP001153636"/>
    </source>
</evidence>
<dbReference type="InterPro" id="IPR036390">
    <property type="entry name" value="WH_DNA-bd_sf"/>
</dbReference>
<feature type="compositionally biased region" description="Acidic residues" evidence="9">
    <location>
        <begin position="311"/>
        <end position="320"/>
    </location>
</feature>
<dbReference type="GO" id="GO:0006367">
    <property type="term" value="P:transcription initiation at RNA polymerase II promoter"/>
    <property type="evidence" value="ECO:0007669"/>
    <property type="project" value="InterPro"/>
</dbReference>
<evidence type="ECO:0000256" key="6">
    <source>
        <dbReference type="ARBA" id="ARBA00023242"/>
    </source>
</evidence>
<feature type="compositionally biased region" description="Basic and acidic residues" evidence="9">
    <location>
        <begin position="335"/>
        <end position="345"/>
    </location>
</feature>
<feature type="compositionally biased region" description="Acidic residues" evidence="9">
    <location>
        <begin position="221"/>
        <end position="242"/>
    </location>
</feature>
<dbReference type="GO" id="GO:0032968">
    <property type="term" value="P:positive regulation of transcription elongation by RNA polymerase II"/>
    <property type="evidence" value="ECO:0007669"/>
    <property type="project" value="InterPro"/>
</dbReference>
<feature type="compositionally biased region" description="Polar residues" evidence="9">
    <location>
        <begin position="401"/>
        <end position="410"/>
    </location>
</feature>
<evidence type="ECO:0000256" key="1">
    <source>
        <dbReference type="ARBA" id="ARBA00004123"/>
    </source>
</evidence>
<comment type="similarity">
    <text evidence="2 8">Belongs to the TFIIF alpha subunit family.</text>
</comment>
<comment type="function">
    <text evidence="7 8">TFIIF is a general transcription initiation factor that binds to RNA polymerase II and helps to recruit it to the initiation complex in collaboration with TFIIB. It promotes transcription elongation.</text>
</comment>
<dbReference type="InterPro" id="IPR036388">
    <property type="entry name" value="WH-like_DNA-bd_sf"/>
</dbReference>
<dbReference type="PANTHER" id="PTHR13011">
    <property type="entry name" value="TFIIF-ALPHA"/>
    <property type="match status" value="1"/>
</dbReference>
<dbReference type="CDD" id="cd00240">
    <property type="entry name" value="TFIIFa"/>
    <property type="match status" value="1"/>
</dbReference>
<dbReference type="GO" id="GO:0003677">
    <property type="term" value="F:DNA binding"/>
    <property type="evidence" value="ECO:0007669"/>
    <property type="project" value="UniProtKB-KW"/>
</dbReference>
<dbReference type="Gene3D" id="1.10.10.10">
    <property type="entry name" value="Winged helix-like DNA-binding domain superfamily/Winged helix DNA-binding domain"/>
    <property type="match status" value="1"/>
</dbReference>
<keyword evidence="4 8" id="KW-0238">DNA-binding</keyword>
<evidence type="ECO:0000256" key="7">
    <source>
        <dbReference type="ARBA" id="ARBA00025232"/>
    </source>
</evidence>
<dbReference type="AlphaFoldDB" id="A0A9P0CTF6"/>
<keyword evidence="6 8" id="KW-0539">Nucleus</keyword>
<accession>A0A9P0CTF6</accession>
<sequence>MATTSTAGAALPSAPINVQEFSIRVPKHTQKKYHVMRFNGTLDVDFAKWTKVSMERENNMREFKGADEDIPKFGAGSEFGREAKEEARRKKLGIIARKYKADDQPWILKSFGSTVKKFKGIREGGVSNNTAYYVFTHAEDGAIEAFPLQEWYKFQPIQRYKALSAEEAELEFNKRDKHLNYFSLMLRKRLKGEDDVDLDEGEEKGKKSTSKKDKELKISEMDEWMETSDEDSSEAEEKEEKEEEKKKKTKKVAPKKNKKRDTDAEAFEDSDDGDGEGRELDYISDSSDSEPENVNLDGVSEEKALRKLLNSDEETDDDSDKSDKEQSNDDEENEAEKKEEAEEKEKKKKKKKNKKDVKKEVKKETKAEENKDFSSDSSSDDESKKKTEKKVKKDEKEISSGNSSRSATPTDNKRKLINDALAGPSPKKVKMDMPNYISGSNESGITEDAVRKYLMRKPMTTTELLQKFKSKKTGLSSEQLVNIMTQILKKINPVKQTLKGKMYLSIKS</sequence>
<proteinExistence type="inferred from homology"/>
<protein>
    <recommendedName>
        <fullName evidence="8">Transcription initiation factor IIF subunit alpha</fullName>
    </recommendedName>
</protein>
<keyword evidence="3 8" id="KW-0805">Transcription regulation</keyword>
<feature type="compositionally biased region" description="Basic residues" evidence="9">
    <location>
        <begin position="247"/>
        <end position="259"/>
    </location>
</feature>